<feature type="region of interest" description="Disordered" evidence="4">
    <location>
        <begin position="250"/>
        <end position="274"/>
    </location>
</feature>
<dbReference type="Gene3D" id="2.60.120.10">
    <property type="entry name" value="Jelly Rolls"/>
    <property type="match status" value="1"/>
</dbReference>
<dbReference type="GO" id="GO:0043565">
    <property type="term" value="F:sequence-specific DNA binding"/>
    <property type="evidence" value="ECO:0007669"/>
    <property type="project" value="InterPro"/>
</dbReference>
<dbReference type="SMART" id="SM00342">
    <property type="entry name" value="HTH_ARAC"/>
    <property type="match status" value="1"/>
</dbReference>
<evidence type="ECO:0000256" key="3">
    <source>
        <dbReference type="ARBA" id="ARBA00023163"/>
    </source>
</evidence>
<dbReference type="Proteomes" id="UP001178281">
    <property type="component" value="Unassembled WGS sequence"/>
</dbReference>
<keyword evidence="3" id="KW-0804">Transcription</keyword>
<name>A0AA90NAM2_9ACTN</name>
<dbReference type="PROSITE" id="PS00041">
    <property type="entry name" value="HTH_ARAC_FAMILY_1"/>
    <property type="match status" value="1"/>
</dbReference>
<proteinExistence type="predicted"/>
<dbReference type="Pfam" id="PF02311">
    <property type="entry name" value="AraC_binding"/>
    <property type="match status" value="1"/>
</dbReference>
<dbReference type="InterPro" id="IPR003313">
    <property type="entry name" value="AraC-bd"/>
</dbReference>
<protein>
    <submittedName>
        <fullName evidence="6">Helix-turn-helix domain-containing protein</fullName>
    </submittedName>
</protein>
<dbReference type="Pfam" id="PF12833">
    <property type="entry name" value="HTH_18"/>
    <property type="match status" value="1"/>
</dbReference>
<dbReference type="AlphaFoldDB" id="A0AA90NAM2"/>
<organism evidence="6 7">
    <name type="scientific">Tsukamurella strandjordii</name>
    <dbReference type="NCBI Taxonomy" id="147577"/>
    <lineage>
        <taxon>Bacteria</taxon>
        <taxon>Bacillati</taxon>
        <taxon>Actinomycetota</taxon>
        <taxon>Actinomycetes</taxon>
        <taxon>Mycobacteriales</taxon>
        <taxon>Tsukamurellaceae</taxon>
        <taxon>Tsukamurella</taxon>
    </lineage>
</organism>
<dbReference type="RefSeq" id="WP_305111539.1">
    <property type="nucleotide sequence ID" value="NZ_JAUTIX010000004.1"/>
</dbReference>
<dbReference type="PROSITE" id="PS01124">
    <property type="entry name" value="HTH_ARAC_FAMILY_2"/>
    <property type="match status" value="1"/>
</dbReference>
<reference evidence="6" key="1">
    <citation type="submission" date="2023-08" db="EMBL/GenBank/DDBJ databases">
        <title>The draft genome of Tsukamurella strandjordii strain 050030.</title>
        <authorList>
            <person name="Zhao F."/>
            <person name="Feng Y."/>
            <person name="Zong Z."/>
        </authorList>
    </citation>
    <scope>NUCLEOTIDE SEQUENCE</scope>
    <source>
        <strain evidence="6">050030</strain>
    </source>
</reference>
<dbReference type="SUPFAM" id="SSF51182">
    <property type="entry name" value="RmlC-like cupins"/>
    <property type="match status" value="1"/>
</dbReference>
<dbReference type="Gene3D" id="1.10.10.60">
    <property type="entry name" value="Homeodomain-like"/>
    <property type="match status" value="1"/>
</dbReference>
<keyword evidence="2" id="KW-0238">DNA-binding</keyword>
<evidence type="ECO:0000256" key="4">
    <source>
        <dbReference type="SAM" id="MobiDB-lite"/>
    </source>
</evidence>
<dbReference type="GO" id="GO:0003700">
    <property type="term" value="F:DNA-binding transcription factor activity"/>
    <property type="evidence" value="ECO:0007669"/>
    <property type="project" value="InterPro"/>
</dbReference>
<dbReference type="EMBL" id="JAUTIX010000004">
    <property type="protein sequence ID" value="MDP0398746.1"/>
    <property type="molecule type" value="Genomic_DNA"/>
</dbReference>
<dbReference type="PANTHER" id="PTHR11019:SF159">
    <property type="entry name" value="TRANSCRIPTIONAL REGULATOR-RELATED"/>
    <property type="match status" value="1"/>
</dbReference>
<dbReference type="InterPro" id="IPR009057">
    <property type="entry name" value="Homeodomain-like_sf"/>
</dbReference>
<evidence type="ECO:0000256" key="1">
    <source>
        <dbReference type="ARBA" id="ARBA00023015"/>
    </source>
</evidence>
<accession>A0AA90NAM2</accession>
<keyword evidence="7" id="KW-1185">Reference proteome</keyword>
<evidence type="ECO:0000313" key="7">
    <source>
        <dbReference type="Proteomes" id="UP001178281"/>
    </source>
</evidence>
<comment type="caution">
    <text evidence="6">The sequence shown here is derived from an EMBL/GenBank/DDBJ whole genome shotgun (WGS) entry which is preliminary data.</text>
</comment>
<dbReference type="PANTHER" id="PTHR11019">
    <property type="entry name" value="HTH-TYPE TRANSCRIPTIONAL REGULATOR NIMR"/>
    <property type="match status" value="1"/>
</dbReference>
<dbReference type="SUPFAM" id="SSF46689">
    <property type="entry name" value="Homeodomain-like"/>
    <property type="match status" value="1"/>
</dbReference>
<dbReference type="InterPro" id="IPR018060">
    <property type="entry name" value="HTH_AraC"/>
</dbReference>
<dbReference type="InterPro" id="IPR014710">
    <property type="entry name" value="RmlC-like_jellyroll"/>
</dbReference>
<evidence type="ECO:0000313" key="6">
    <source>
        <dbReference type="EMBL" id="MDP0398746.1"/>
    </source>
</evidence>
<gene>
    <name evidence="6" type="ORF">Q7X28_12485</name>
</gene>
<keyword evidence="1" id="KW-0805">Transcription regulation</keyword>
<evidence type="ECO:0000256" key="2">
    <source>
        <dbReference type="ARBA" id="ARBA00023125"/>
    </source>
</evidence>
<dbReference type="InterPro" id="IPR011051">
    <property type="entry name" value="RmlC_Cupin_sf"/>
</dbReference>
<evidence type="ECO:0000259" key="5">
    <source>
        <dbReference type="PROSITE" id="PS01124"/>
    </source>
</evidence>
<feature type="domain" description="HTH araC/xylS-type" evidence="5">
    <location>
        <begin position="154"/>
        <end position="253"/>
    </location>
</feature>
<sequence length="274" mass="29990">MRNIPIATIEELPRDVLPVGTDYADGYVLDWHRHRRAQFLYSATGVMQLETSGGAWSVPTDRAVLIPPGERHLMRTHHVSTRSLYIEPAAVPWWPQQCTVVDVTPLLRELLLTAVEFDEDYDTAGRDGAVITLMLHEIAALAPLPLHVPLPADPELSALCRDYLAAPDVAIDNAAWAARVGRSERAFTRRFRVQTGTAPAQWRRRARLLAALPMLRTATVSETASALGYATPAAFTAAFTAEFGLPPSRASGAWPSREHGTGTASTAARLRVEP</sequence>
<dbReference type="InterPro" id="IPR018062">
    <property type="entry name" value="HTH_AraC-typ_CS"/>
</dbReference>
<dbReference type="CDD" id="cd06124">
    <property type="entry name" value="cupin_NimR-like_N"/>
    <property type="match status" value="1"/>
</dbReference>